<organism evidence="1">
    <name type="scientific">Rhizophora mucronata</name>
    <name type="common">Asiatic mangrove</name>
    <dbReference type="NCBI Taxonomy" id="61149"/>
    <lineage>
        <taxon>Eukaryota</taxon>
        <taxon>Viridiplantae</taxon>
        <taxon>Streptophyta</taxon>
        <taxon>Embryophyta</taxon>
        <taxon>Tracheophyta</taxon>
        <taxon>Spermatophyta</taxon>
        <taxon>Magnoliopsida</taxon>
        <taxon>eudicotyledons</taxon>
        <taxon>Gunneridae</taxon>
        <taxon>Pentapetalae</taxon>
        <taxon>rosids</taxon>
        <taxon>fabids</taxon>
        <taxon>Malpighiales</taxon>
        <taxon>Rhizophoraceae</taxon>
        <taxon>Rhizophora</taxon>
    </lineage>
</organism>
<accession>A0A2P2PKK5</accession>
<dbReference type="EMBL" id="GGEC01074751">
    <property type="protein sequence ID" value="MBX55235.1"/>
    <property type="molecule type" value="Transcribed_RNA"/>
</dbReference>
<reference evidence="1" key="1">
    <citation type="submission" date="2018-02" db="EMBL/GenBank/DDBJ databases">
        <title>Rhizophora mucronata_Transcriptome.</title>
        <authorList>
            <person name="Meera S.P."/>
            <person name="Sreeshan A."/>
            <person name="Augustine A."/>
        </authorList>
    </citation>
    <scope>NUCLEOTIDE SEQUENCE</scope>
    <source>
        <tissue evidence="1">Leaf</tissue>
    </source>
</reference>
<proteinExistence type="predicted"/>
<dbReference type="AlphaFoldDB" id="A0A2P2PKK5"/>
<name>A0A2P2PKK5_RHIMU</name>
<sequence>MIILEIHSSKMQRYRLFSRCYCYSALLC</sequence>
<evidence type="ECO:0000313" key="1">
    <source>
        <dbReference type="EMBL" id="MBX55235.1"/>
    </source>
</evidence>
<protein>
    <submittedName>
        <fullName evidence="1">Uncharacterized protein</fullName>
    </submittedName>
</protein>